<comment type="caution">
    <text evidence="1">The sequence shown here is derived from an EMBL/GenBank/DDBJ whole genome shotgun (WGS) entry which is preliminary data.</text>
</comment>
<name>A0ABX5B7D6_9SPIR</name>
<reference evidence="1 2" key="1">
    <citation type="submission" date="2014-04" db="EMBL/GenBank/DDBJ databases">
        <title>Whole genome sequence of 'Brachyspira hampsonii' D13-03603F2.</title>
        <authorList>
            <person name="Patterson A.H."/>
            <person name="Chaban B."/>
            <person name="Fernando C."/>
            <person name="Harding J.C."/>
            <person name="Hill J.E."/>
        </authorList>
    </citation>
    <scope>NUCLEOTIDE SEQUENCE [LARGE SCALE GENOMIC DNA]</scope>
    <source>
        <strain evidence="1 2">D13-03603F2</strain>
    </source>
</reference>
<dbReference type="Proteomes" id="UP000238924">
    <property type="component" value="Unassembled WGS sequence"/>
</dbReference>
<gene>
    <name evidence="1" type="ORF">DJ52_00580</name>
</gene>
<accession>A0ABX5B7D6</accession>
<organism evidence="1 2">
    <name type="scientific">Brachyspira murdochii</name>
    <dbReference type="NCBI Taxonomy" id="84378"/>
    <lineage>
        <taxon>Bacteria</taxon>
        <taxon>Pseudomonadati</taxon>
        <taxon>Spirochaetota</taxon>
        <taxon>Spirochaetia</taxon>
        <taxon>Brachyspirales</taxon>
        <taxon>Brachyspiraceae</taxon>
        <taxon>Brachyspira</taxon>
    </lineage>
</organism>
<proteinExistence type="predicted"/>
<evidence type="ECO:0000313" key="2">
    <source>
        <dbReference type="Proteomes" id="UP000238924"/>
    </source>
</evidence>
<evidence type="ECO:0000313" key="1">
    <source>
        <dbReference type="EMBL" id="PPS23173.1"/>
    </source>
</evidence>
<keyword evidence="2" id="KW-1185">Reference proteome</keyword>
<sequence length="73" mass="8323">MRPKEVPETKSACGEGMRLSIRHTGIPHGIAFPYQTPPVRAADYPTSNKKLTKKLIIYNSIIFYFIFLPKTEI</sequence>
<protein>
    <submittedName>
        <fullName evidence="1">Uncharacterized protein</fullName>
    </submittedName>
</protein>
<dbReference type="EMBL" id="JJMJ01000015">
    <property type="protein sequence ID" value="PPS23173.1"/>
    <property type="molecule type" value="Genomic_DNA"/>
</dbReference>